<dbReference type="CDD" id="cd16180">
    <property type="entry name" value="EFh_PEF_Group_I"/>
    <property type="match status" value="1"/>
</dbReference>
<sequence length="362" mass="41205">MKEGKRREEVERRRRQMKYGINPKLQQQPVPVNPSIHHAPSSYSLDSSYQKQSQLPQQRTMMSGYEHGAGPGLQRSQPRVPSYEQPPAPSRVMAQMPAHNGSSASMSTYAPPQQVYYQSQTAGHPVATVPHSSPQNISIRAPNPPPPRSMQSSSAPQVQYRKNQPLAASSAGSIASQESQQEQQDNLIATELFNNHDLKNMGRLTADELHNLLQNDDGSKFCTSSIESLINLFGGSRFGTVNLNEFISLYKRVKKWRKCFVDNDINGSFTLTMAEFHKAVQSLGYLIPFEVSEKLFECYAEYFDQQRLNKEMKFDRFVETLVWLMRLTKVFRKYDLQQEGTATIAYKDFIDLTLYLGKFLPH</sequence>
<evidence type="ECO:0000259" key="7">
    <source>
        <dbReference type="PROSITE" id="PS50222"/>
    </source>
</evidence>
<dbReference type="GO" id="GO:0005509">
    <property type="term" value="F:calcium ion binding"/>
    <property type="evidence" value="ECO:0007669"/>
    <property type="project" value="InterPro"/>
</dbReference>
<dbReference type="FunCoup" id="Q6CVZ6">
    <property type="interactions" value="48"/>
</dbReference>
<dbReference type="PANTHER" id="PTHR46212:SF3">
    <property type="entry name" value="GH27120P"/>
    <property type="match status" value="1"/>
</dbReference>
<dbReference type="STRING" id="284590.Q6CVZ6"/>
<dbReference type="Proteomes" id="UP000000598">
    <property type="component" value="Chromosome B"/>
</dbReference>
<dbReference type="OMA" id="YNKSYNP"/>
<evidence type="ECO:0000256" key="5">
    <source>
        <dbReference type="ARBA" id="ARBA00022837"/>
    </source>
</evidence>
<organism evidence="8 9">
    <name type="scientific">Kluyveromyces lactis (strain ATCC 8585 / CBS 2359 / DSM 70799 / NBRC 1267 / NRRL Y-1140 / WM37)</name>
    <name type="common">Yeast</name>
    <name type="synonym">Candida sphaerica</name>
    <dbReference type="NCBI Taxonomy" id="284590"/>
    <lineage>
        <taxon>Eukaryota</taxon>
        <taxon>Fungi</taxon>
        <taxon>Dikarya</taxon>
        <taxon>Ascomycota</taxon>
        <taxon>Saccharomycotina</taxon>
        <taxon>Saccharomycetes</taxon>
        <taxon>Saccharomycetales</taxon>
        <taxon>Saccharomycetaceae</taxon>
        <taxon>Kluyveromyces</taxon>
    </lineage>
</organism>
<evidence type="ECO:0000256" key="6">
    <source>
        <dbReference type="SAM" id="MobiDB-lite"/>
    </source>
</evidence>
<feature type="compositionally biased region" description="Basic and acidic residues" evidence="6">
    <location>
        <begin position="1"/>
        <end position="12"/>
    </location>
</feature>
<keyword evidence="3" id="KW-0479">Metal-binding</keyword>
<dbReference type="KEGG" id="kla:KLLA0_B08151g"/>
<dbReference type="InParanoid" id="Q6CVZ6"/>
<accession>Q6CVZ6</accession>
<evidence type="ECO:0000256" key="3">
    <source>
        <dbReference type="ARBA" id="ARBA00022723"/>
    </source>
</evidence>
<comment type="subcellular location">
    <subcellularLocation>
        <location evidence="1">Cytoplasm</location>
    </subcellularLocation>
</comment>
<gene>
    <name evidence="8" type="ORF">KLLA0_B08151g</name>
</gene>
<name>Q6CVZ6_KLULA</name>
<feature type="compositionally biased region" description="Polar residues" evidence="6">
    <location>
        <begin position="149"/>
        <end position="162"/>
    </location>
</feature>
<feature type="region of interest" description="Disordered" evidence="6">
    <location>
        <begin position="1"/>
        <end position="107"/>
    </location>
</feature>
<dbReference type="InterPro" id="IPR011992">
    <property type="entry name" value="EF-hand-dom_pair"/>
</dbReference>
<dbReference type="Gene3D" id="1.10.238.10">
    <property type="entry name" value="EF-hand"/>
    <property type="match status" value="1"/>
</dbReference>
<keyword evidence="9" id="KW-1185">Reference proteome</keyword>
<dbReference type="SUPFAM" id="SSF47473">
    <property type="entry name" value="EF-hand"/>
    <property type="match status" value="1"/>
</dbReference>
<proteinExistence type="predicted"/>
<dbReference type="eggNOG" id="KOG0037">
    <property type="taxonomic scope" value="Eukaryota"/>
</dbReference>
<dbReference type="EMBL" id="CR382122">
    <property type="protein sequence ID" value="CAH02286.1"/>
    <property type="molecule type" value="Genomic_DNA"/>
</dbReference>
<feature type="region of interest" description="Disordered" evidence="6">
    <location>
        <begin position="124"/>
        <end position="183"/>
    </location>
</feature>
<evidence type="ECO:0000256" key="4">
    <source>
        <dbReference type="ARBA" id="ARBA00022737"/>
    </source>
</evidence>
<evidence type="ECO:0000256" key="2">
    <source>
        <dbReference type="ARBA" id="ARBA00022490"/>
    </source>
</evidence>
<feature type="compositionally biased region" description="Low complexity" evidence="6">
    <location>
        <begin position="167"/>
        <end position="183"/>
    </location>
</feature>
<protein>
    <submittedName>
        <fullName evidence="8">KLLA0B08151p</fullName>
    </submittedName>
</protein>
<dbReference type="InterPro" id="IPR051426">
    <property type="entry name" value="Peflin/Sorcin_CaBP"/>
</dbReference>
<dbReference type="InterPro" id="IPR002048">
    <property type="entry name" value="EF_hand_dom"/>
</dbReference>
<evidence type="ECO:0000313" key="8">
    <source>
        <dbReference type="EMBL" id="CAH02286.1"/>
    </source>
</evidence>
<dbReference type="PaxDb" id="284590-Q6CVZ6"/>
<feature type="domain" description="EF-hand" evidence="7">
    <location>
        <begin position="251"/>
        <end position="286"/>
    </location>
</feature>
<dbReference type="Pfam" id="PF13499">
    <property type="entry name" value="EF-hand_7"/>
    <property type="match status" value="1"/>
</dbReference>
<feature type="compositionally biased region" description="Polar residues" evidence="6">
    <location>
        <begin position="41"/>
        <end position="61"/>
    </location>
</feature>
<dbReference type="HOGENOM" id="CLU_863808_0_0_1"/>
<keyword evidence="5" id="KW-0106">Calcium</keyword>
<dbReference type="AlphaFoldDB" id="Q6CVZ6"/>
<keyword evidence="2" id="KW-0963">Cytoplasm</keyword>
<dbReference type="PANTHER" id="PTHR46212">
    <property type="entry name" value="PEFLIN"/>
    <property type="match status" value="1"/>
</dbReference>
<evidence type="ECO:0000256" key="1">
    <source>
        <dbReference type="ARBA" id="ARBA00004496"/>
    </source>
</evidence>
<dbReference type="GO" id="GO:0005737">
    <property type="term" value="C:cytoplasm"/>
    <property type="evidence" value="ECO:0007669"/>
    <property type="project" value="UniProtKB-SubCell"/>
</dbReference>
<dbReference type="PROSITE" id="PS50222">
    <property type="entry name" value="EF_HAND_2"/>
    <property type="match status" value="1"/>
</dbReference>
<evidence type="ECO:0000313" key="9">
    <source>
        <dbReference type="Proteomes" id="UP000000598"/>
    </source>
</evidence>
<keyword evidence="4" id="KW-0677">Repeat</keyword>
<reference evidence="8 9" key="1">
    <citation type="journal article" date="2004" name="Nature">
        <title>Genome evolution in yeasts.</title>
        <authorList>
            <consortium name="Genolevures"/>
            <person name="Dujon B."/>
            <person name="Sherman D."/>
            <person name="Fischer G."/>
            <person name="Durrens P."/>
            <person name="Casaregola S."/>
            <person name="Lafontaine I."/>
            <person name="de Montigny J."/>
            <person name="Marck C."/>
            <person name="Neuveglise C."/>
            <person name="Talla E."/>
            <person name="Goffard N."/>
            <person name="Frangeul L."/>
            <person name="Aigle M."/>
            <person name="Anthouard V."/>
            <person name="Babour A."/>
            <person name="Barbe V."/>
            <person name="Barnay S."/>
            <person name="Blanchin S."/>
            <person name="Beckerich J.M."/>
            <person name="Beyne E."/>
            <person name="Bleykasten C."/>
            <person name="Boisrame A."/>
            <person name="Boyer J."/>
            <person name="Cattolico L."/>
            <person name="Confanioleri F."/>
            <person name="de Daruvar A."/>
            <person name="Despons L."/>
            <person name="Fabre E."/>
            <person name="Fairhead C."/>
            <person name="Ferry-Dumazet H."/>
            <person name="Groppi A."/>
            <person name="Hantraye F."/>
            <person name="Hennequin C."/>
            <person name="Jauniaux N."/>
            <person name="Joyet P."/>
            <person name="Kachouri R."/>
            <person name="Kerrest A."/>
            <person name="Koszul R."/>
            <person name="Lemaire M."/>
            <person name="Lesur I."/>
            <person name="Ma L."/>
            <person name="Muller H."/>
            <person name="Nicaud J.M."/>
            <person name="Nikolski M."/>
            <person name="Oztas S."/>
            <person name="Ozier-Kalogeropoulos O."/>
            <person name="Pellenz S."/>
            <person name="Potier S."/>
            <person name="Richard G.F."/>
            <person name="Straub M.L."/>
            <person name="Suleau A."/>
            <person name="Swennene D."/>
            <person name="Tekaia F."/>
            <person name="Wesolowski-Louvel M."/>
            <person name="Westhof E."/>
            <person name="Wirth B."/>
            <person name="Zeniou-Meyer M."/>
            <person name="Zivanovic I."/>
            <person name="Bolotin-Fukuhara M."/>
            <person name="Thierry A."/>
            <person name="Bouchier C."/>
            <person name="Caudron B."/>
            <person name="Scarpelli C."/>
            <person name="Gaillardin C."/>
            <person name="Weissenbach J."/>
            <person name="Wincker P."/>
            <person name="Souciet J.L."/>
        </authorList>
    </citation>
    <scope>NUCLEOTIDE SEQUENCE [LARGE SCALE GENOMIC DNA]</scope>
    <source>
        <strain evidence="9">ATCC 8585 / CBS 2359 / DSM 70799 / NBRC 1267 / NRRL Y-1140 / WM37</strain>
    </source>
</reference>